<keyword evidence="5 7" id="KW-0472">Membrane</keyword>
<feature type="transmembrane region" description="Helical" evidence="7">
    <location>
        <begin position="230"/>
        <end position="251"/>
    </location>
</feature>
<evidence type="ECO:0000256" key="2">
    <source>
        <dbReference type="ARBA" id="ARBA00008333"/>
    </source>
</evidence>
<feature type="compositionally biased region" description="Acidic residues" evidence="6">
    <location>
        <begin position="341"/>
        <end position="355"/>
    </location>
</feature>
<keyword evidence="3 7" id="KW-0812">Transmembrane</keyword>
<feature type="transmembrane region" description="Helical" evidence="7">
    <location>
        <begin position="201"/>
        <end position="218"/>
    </location>
</feature>
<feature type="transmembrane region" description="Helical" evidence="7">
    <location>
        <begin position="294"/>
        <end position="313"/>
    </location>
</feature>
<evidence type="ECO:0000313" key="8">
    <source>
        <dbReference type="EMBL" id="CAE0468337.1"/>
    </source>
</evidence>
<gene>
    <name evidence="8" type="ORF">CDEB00056_LOCUS13190</name>
</gene>
<feature type="transmembrane region" description="Helical" evidence="7">
    <location>
        <begin position="82"/>
        <end position="112"/>
    </location>
</feature>
<organism evidence="8">
    <name type="scientific">Chaetoceros debilis</name>
    <dbReference type="NCBI Taxonomy" id="122233"/>
    <lineage>
        <taxon>Eukaryota</taxon>
        <taxon>Sar</taxon>
        <taxon>Stramenopiles</taxon>
        <taxon>Ochrophyta</taxon>
        <taxon>Bacillariophyta</taxon>
        <taxon>Coscinodiscophyceae</taxon>
        <taxon>Chaetocerotophycidae</taxon>
        <taxon>Chaetocerotales</taxon>
        <taxon>Chaetocerotaceae</taxon>
        <taxon>Chaetoceros</taxon>
    </lineage>
</organism>
<evidence type="ECO:0000256" key="7">
    <source>
        <dbReference type="SAM" id="Phobius"/>
    </source>
</evidence>
<keyword evidence="4 7" id="KW-1133">Transmembrane helix</keyword>
<evidence type="ECO:0008006" key="9">
    <source>
        <dbReference type="Google" id="ProtNLM"/>
    </source>
</evidence>
<evidence type="ECO:0000256" key="6">
    <source>
        <dbReference type="SAM" id="MobiDB-lite"/>
    </source>
</evidence>
<dbReference type="AlphaFoldDB" id="A0A7S3VB47"/>
<comment type="subcellular location">
    <subcellularLocation>
        <location evidence="1">Membrane</location>
        <topology evidence="1">Multi-pass membrane protein</topology>
    </subcellularLocation>
</comment>
<dbReference type="InterPro" id="IPR004923">
    <property type="entry name" value="FTR1/Fip1/EfeU"/>
</dbReference>
<evidence type="ECO:0000256" key="1">
    <source>
        <dbReference type="ARBA" id="ARBA00004141"/>
    </source>
</evidence>
<dbReference type="PANTHER" id="PTHR31632">
    <property type="entry name" value="IRON TRANSPORTER FTH1"/>
    <property type="match status" value="1"/>
</dbReference>
<dbReference type="GO" id="GO:0033573">
    <property type="term" value="C:high-affinity iron permease complex"/>
    <property type="evidence" value="ECO:0007669"/>
    <property type="project" value="InterPro"/>
</dbReference>
<reference evidence="8" key="1">
    <citation type="submission" date="2021-01" db="EMBL/GenBank/DDBJ databases">
        <authorList>
            <person name="Corre E."/>
            <person name="Pelletier E."/>
            <person name="Niang G."/>
            <person name="Scheremetjew M."/>
            <person name="Finn R."/>
            <person name="Kale V."/>
            <person name="Holt S."/>
            <person name="Cochrane G."/>
            <person name="Meng A."/>
            <person name="Brown T."/>
            <person name="Cohen L."/>
        </authorList>
    </citation>
    <scope>NUCLEOTIDE SEQUENCE</scope>
    <source>
        <strain evidence="8">MM31A-1</strain>
    </source>
</reference>
<dbReference type="PANTHER" id="PTHR31632:SF2">
    <property type="entry name" value="PLASMA MEMBRANE IRON PERMEASE"/>
    <property type="match status" value="1"/>
</dbReference>
<accession>A0A7S3VB47</accession>
<evidence type="ECO:0000256" key="5">
    <source>
        <dbReference type="ARBA" id="ARBA00023136"/>
    </source>
</evidence>
<comment type="similarity">
    <text evidence="2">Belongs to the oxidase-dependent Fe transporter (OFeT) (TC 9.A.10.1) family.</text>
</comment>
<dbReference type="GO" id="GO:0015093">
    <property type="term" value="F:ferrous iron transmembrane transporter activity"/>
    <property type="evidence" value="ECO:0007669"/>
    <property type="project" value="TreeGrafter"/>
</dbReference>
<name>A0A7S3VB47_9STRA</name>
<feature type="region of interest" description="Disordered" evidence="6">
    <location>
        <begin position="324"/>
        <end position="355"/>
    </location>
</feature>
<evidence type="ECO:0000256" key="3">
    <source>
        <dbReference type="ARBA" id="ARBA00022692"/>
    </source>
</evidence>
<proteinExistence type="inferred from homology"/>
<dbReference type="EMBL" id="HBIO01017154">
    <property type="protein sequence ID" value="CAE0468337.1"/>
    <property type="molecule type" value="Transcribed_RNA"/>
</dbReference>
<sequence>MSMVNEIFTKLFSRELACESDDCVVKCESDDCVTDEDTGPAPLVDIAIATIFAREILEGCIIISSYRTMITKTFKNEEKKRLALRAVTMSAFWASLVAVIIAAAVCIGLYAASKSFSNYWAEIIEGVSKLVAAYCVLQLSVKVPKWLGIYANAKGEDEDGIGEGLDQRSIKFNVAWNLWREVAECGVFLIPYMLGDSARSIPVSAVIGTAVGVASGFGTHWASNNLKDKFWLAFFLCNLTGWMSVGLFMGGCHEFEEVWGMTPYVWKIPGDFMSHKRFPMVMFKIFGYSSKRTVLMFCSFWIWIVFALGMHYYKYQQSEKIRAERNGNGSNNNKKSKSDSDEFSDNMDAEGLEHA</sequence>
<protein>
    <recommendedName>
        <fullName evidence="9">Iron permease FTR1</fullName>
    </recommendedName>
</protein>
<evidence type="ECO:0000256" key="4">
    <source>
        <dbReference type="ARBA" id="ARBA00022989"/>
    </source>
</evidence>